<comment type="caution">
    <text evidence="3">The sequence shown here is derived from an EMBL/GenBank/DDBJ whole genome shotgun (WGS) entry which is preliminary data.</text>
</comment>
<organism evidence="3 4">
    <name type="scientific">Eisenbergiella tayi</name>
    <dbReference type="NCBI Taxonomy" id="1432052"/>
    <lineage>
        <taxon>Bacteria</taxon>
        <taxon>Bacillati</taxon>
        <taxon>Bacillota</taxon>
        <taxon>Clostridia</taxon>
        <taxon>Lachnospirales</taxon>
        <taxon>Lachnospiraceae</taxon>
        <taxon>Eisenbergiella</taxon>
    </lineage>
</organism>
<dbReference type="InterPro" id="IPR029000">
    <property type="entry name" value="Cyclophilin-like_dom_sf"/>
</dbReference>
<reference evidence="3 4" key="1">
    <citation type="submission" date="2016-07" db="EMBL/GenBank/DDBJ databases">
        <title>Characterization of isolates of Eisenbergiella tayi derived from blood cultures, using whole genome sequencing.</title>
        <authorList>
            <person name="Burdz T."/>
            <person name="Wiebe D."/>
            <person name="Huynh C."/>
            <person name="Bernard K."/>
        </authorList>
    </citation>
    <scope>NUCLEOTIDE SEQUENCE [LARGE SCALE GENOMIC DNA]</scope>
    <source>
        <strain evidence="3 4">NML 120489</strain>
    </source>
</reference>
<dbReference type="EMBL" id="MCGI01000002">
    <property type="protein sequence ID" value="ODM11651.1"/>
    <property type="molecule type" value="Genomic_DNA"/>
</dbReference>
<evidence type="ECO:0000256" key="1">
    <source>
        <dbReference type="SAM" id="SignalP"/>
    </source>
</evidence>
<dbReference type="SUPFAM" id="SSF50891">
    <property type="entry name" value="Cyclophilin-like"/>
    <property type="match status" value="1"/>
</dbReference>
<sequence>MRKVIAVVCAFLLFLSACSTSSATGSGAADVSADEVLVMDEARSTAAESVKSTALNENRDREETDIRNTDRVNVQIGNESFTIILYDNDAAAAFAEMLPLTLDMSELNGNEKYFYLDSDLPAMAEPVGDIRNGDFMLYGANCLVLFYDSFSTGYSYTSLGRVENPEGLSAALGSGGAVITFRKN</sequence>
<dbReference type="RefSeq" id="WP_141702905.1">
    <property type="nucleotide sequence ID" value="NZ_DBFYTC010000099.1"/>
</dbReference>
<dbReference type="InterPro" id="IPR041183">
    <property type="entry name" value="Cyclophilin-like"/>
</dbReference>
<evidence type="ECO:0000313" key="3">
    <source>
        <dbReference type="EMBL" id="ODM11651.1"/>
    </source>
</evidence>
<dbReference type="AlphaFoldDB" id="A0A1E3AT01"/>
<evidence type="ECO:0000259" key="2">
    <source>
        <dbReference type="Pfam" id="PF18050"/>
    </source>
</evidence>
<protein>
    <recommendedName>
        <fullName evidence="2">Cyclophilin-like domain-containing protein</fullName>
    </recommendedName>
</protein>
<feature type="domain" description="Cyclophilin-like" evidence="2">
    <location>
        <begin position="74"/>
        <end position="181"/>
    </location>
</feature>
<dbReference type="Gene3D" id="2.40.100.20">
    <property type="match status" value="1"/>
</dbReference>
<gene>
    <name evidence="3" type="ORF">BEH84_02266</name>
</gene>
<dbReference type="PATRIC" id="fig|1432052.3.peg.2500"/>
<name>A0A1E3AT01_9FIRM</name>
<dbReference type="Proteomes" id="UP000095003">
    <property type="component" value="Unassembled WGS sequence"/>
</dbReference>
<proteinExistence type="predicted"/>
<keyword evidence="1" id="KW-0732">Signal</keyword>
<dbReference type="PROSITE" id="PS51257">
    <property type="entry name" value="PROKAR_LIPOPROTEIN"/>
    <property type="match status" value="1"/>
</dbReference>
<feature type="signal peptide" evidence="1">
    <location>
        <begin position="1"/>
        <end position="23"/>
    </location>
</feature>
<accession>A0A1E3AT01</accession>
<dbReference type="Pfam" id="PF18050">
    <property type="entry name" value="Cyclophil_like2"/>
    <property type="match status" value="1"/>
</dbReference>
<evidence type="ECO:0000313" key="4">
    <source>
        <dbReference type="Proteomes" id="UP000095003"/>
    </source>
</evidence>
<dbReference type="GeneID" id="93300744"/>
<feature type="chain" id="PRO_5009123192" description="Cyclophilin-like domain-containing protein" evidence="1">
    <location>
        <begin position="24"/>
        <end position="184"/>
    </location>
</feature>